<keyword evidence="1" id="KW-0732">Signal</keyword>
<protein>
    <submittedName>
        <fullName evidence="2">Uncharacterized protein</fullName>
    </submittedName>
</protein>
<feature type="signal peptide" evidence="1">
    <location>
        <begin position="1"/>
        <end position="18"/>
    </location>
</feature>
<evidence type="ECO:0000256" key="1">
    <source>
        <dbReference type="SAM" id="SignalP"/>
    </source>
</evidence>
<accession>A0A9D4BLZ6</accession>
<gene>
    <name evidence="2" type="ORF">DPMN_085501</name>
</gene>
<feature type="chain" id="PRO_5039467276" evidence="1">
    <location>
        <begin position="19"/>
        <end position="57"/>
    </location>
</feature>
<reference evidence="2" key="2">
    <citation type="submission" date="2020-11" db="EMBL/GenBank/DDBJ databases">
        <authorList>
            <person name="McCartney M.A."/>
            <person name="Auch B."/>
            <person name="Kono T."/>
            <person name="Mallez S."/>
            <person name="Becker A."/>
            <person name="Gohl D.M."/>
            <person name="Silverstein K.A.T."/>
            <person name="Koren S."/>
            <person name="Bechman K.B."/>
            <person name="Herman A."/>
            <person name="Abrahante J.E."/>
            <person name="Garbe J."/>
        </authorList>
    </citation>
    <scope>NUCLEOTIDE SEQUENCE</scope>
    <source>
        <strain evidence="2">Duluth1</strain>
        <tissue evidence="2">Whole animal</tissue>
    </source>
</reference>
<organism evidence="2 3">
    <name type="scientific">Dreissena polymorpha</name>
    <name type="common">Zebra mussel</name>
    <name type="synonym">Mytilus polymorpha</name>
    <dbReference type="NCBI Taxonomy" id="45954"/>
    <lineage>
        <taxon>Eukaryota</taxon>
        <taxon>Metazoa</taxon>
        <taxon>Spiralia</taxon>
        <taxon>Lophotrochozoa</taxon>
        <taxon>Mollusca</taxon>
        <taxon>Bivalvia</taxon>
        <taxon>Autobranchia</taxon>
        <taxon>Heteroconchia</taxon>
        <taxon>Euheterodonta</taxon>
        <taxon>Imparidentia</taxon>
        <taxon>Neoheterodontei</taxon>
        <taxon>Myida</taxon>
        <taxon>Dreissenoidea</taxon>
        <taxon>Dreissenidae</taxon>
        <taxon>Dreissena</taxon>
    </lineage>
</organism>
<dbReference type="Proteomes" id="UP000828390">
    <property type="component" value="Unassembled WGS sequence"/>
</dbReference>
<keyword evidence="3" id="KW-1185">Reference proteome</keyword>
<reference evidence="2" key="1">
    <citation type="journal article" date="2019" name="bioRxiv">
        <title>The Genome of the Zebra Mussel, Dreissena polymorpha: A Resource for Invasive Species Research.</title>
        <authorList>
            <person name="McCartney M.A."/>
            <person name="Auch B."/>
            <person name="Kono T."/>
            <person name="Mallez S."/>
            <person name="Zhang Y."/>
            <person name="Obille A."/>
            <person name="Becker A."/>
            <person name="Abrahante J.E."/>
            <person name="Garbe J."/>
            <person name="Badalamenti J.P."/>
            <person name="Herman A."/>
            <person name="Mangelson H."/>
            <person name="Liachko I."/>
            <person name="Sullivan S."/>
            <person name="Sone E.D."/>
            <person name="Koren S."/>
            <person name="Silverstein K.A.T."/>
            <person name="Beckman K.B."/>
            <person name="Gohl D.M."/>
        </authorList>
    </citation>
    <scope>NUCLEOTIDE SEQUENCE</scope>
    <source>
        <strain evidence="2">Duluth1</strain>
        <tissue evidence="2">Whole animal</tissue>
    </source>
</reference>
<dbReference type="EMBL" id="JAIWYP010000016">
    <property type="protein sequence ID" value="KAH3697988.1"/>
    <property type="molecule type" value="Genomic_DNA"/>
</dbReference>
<name>A0A9D4BLZ6_DREPO</name>
<proteinExistence type="predicted"/>
<comment type="caution">
    <text evidence="2">The sequence shown here is derived from an EMBL/GenBank/DDBJ whole genome shotgun (WGS) entry which is preliminary data.</text>
</comment>
<evidence type="ECO:0000313" key="2">
    <source>
        <dbReference type="EMBL" id="KAH3697988.1"/>
    </source>
</evidence>
<evidence type="ECO:0000313" key="3">
    <source>
        <dbReference type="Proteomes" id="UP000828390"/>
    </source>
</evidence>
<dbReference type="AlphaFoldDB" id="A0A9D4BLZ6"/>
<sequence>MNVLHSLTLTCYIAGGQTADECTAGPQSHCWRPRCGGGHVQAGVRPSGYHHVIRGFC</sequence>